<organism evidence="14 15">
    <name type="scientific">Streptomyces parvus</name>
    <dbReference type="NCBI Taxonomy" id="66428"/>
    <lineage>
        <taxon>Bacteria</taxon>
        <taxon>Bacillati</taxon>
        <taxon>Actinomycetota</taxon>
        <taxon>Actinomycetes</taxon>
        <taxon>Kitasatosporales</taxon>
        <taxon>Streptomycetaceae</taxon>
        <taxon>Streptomyces</taxon>
    </lineage>
</organism>
<dbReference type="GO" id="GO:0015421">
    <property type="term" value="F:ABC-type oligopeptide transporter activity"/>
    <property type="evidence" value="ECO:0007669"/>
    <property type="project" value="TreeGrafter"/>
</dbReference>
<dbReference type="GO" id="GO:0016887">
    <property type="term" value="F:ATP hydrolysis activity"/>
    <property type="evidence" value="ECO:0007669"/>
    <property type="project" value="InterPro"/>
</dbReference>
<dbReference type="InterPro" id="IPR017871">
    <property type="entry name" value="ABC_transporter-like_CS"/>
</dbReference>
<dbReference type="FunFam" id="3.40.50.300:FF:000299">
    <property type="entry name" value="ABC transporter ATP-binding protein/permease"/>
    <property type="match status" value="1"/>
</dbReference>
<dbReference type="InterPro" id="IPR039421">
    <property type="entry name" value="Type_1_exporter"/>
</dbReference>
<dbReference type="PROSITE" id="PS00211">
    <property type="entry name" value="ABC_TRANSPORTER_1"/>
    <property type="match status" value="1"/>
</dbReference>
<dbReference type="EMBL" id="VSZQ01000088">
    <property type="protein sequence ID" value="TYR63268.1"/>
    <property type="molecule type" value="Genomic_DNA"/>
</dbReference>
<dbReference type="InterPro" id="IPR036640">
    <property type="entry name" value="ABC1_TM_sf"/>
</dbReference>
<dbReference type="SMART" id="SM00382">
    <property type="entry name" value="AAA"/>
    <property type="match status" value="1"/>
</dbReference>
<dbReference type="Proteomes" id="UP000323242">
    <property type="component" value="Unassembled WGS sequence"/>
</dbReference>
<dbReference type="GO" id="GO:0005524">
    <property type="term" value="F:ATP binding"/>
    <property type="evidence" value="ECO:0007669"/>
    <property type="project" value="UniProtKB-KW"/>
</dbReference>
<keyword evidence="7 11" id="KW-1133">Transmembrane helix</keyword>
<dbReference type="PROSITE" id="PS50893">
    <property type="entry name" value="ABC_TRANSPORTER_2"/>
    <property type="match status" value="1"/>
</dbReference>
<feature type="compositionally biased region" description="Basic and acidic residues" evidence="10">
    <location>
        <begin position="1"/>
        <end position="21"/>
    </location>
</feature>
<protein>
    <submittedName>
        <fullName evidence="14">ABC transporter ATP-binding protein</fullName>
    </submittedName>
</protein>
<dbReference type="SUPFAM" id="SSF52540">
    <property type="entry name" value="P-loop containing nucleoside triphosphate hydrolases"/>
    <property type="match status" value="1"/>
</dbReference>
<evidence type="ECO:0000256" key="4">
    <source>
        <dbReference type="ARBA" id="ARBA00022692"/>
    </source>
</evidence>
<name>A0A5D4JDQ6_9ACTN</name>
<dbReference type="PANTHER" id="PTHR43394">
    <property type="entry name" value="ATP-DEPENDENT PERMEASE MDL1, MITOCHONDRIAL"/>
    <property type="match status" value="1"/>
</dbReference>
<dbReference type="InterPro" id="IPR011527">
    <property type="entry name" value="ABC1_TM_dom"/>
</dbReference>
<keyword evidence="4 11" id="KW-0812">Transmembrane</keyword>
<dbReference type="Pfam" id="PF00005">
    <property type="entry name" value="ABC_tran"/>
    <property type="match status" value="1"/>
</dbReference>
<evidence type="ECO:0000256" key="10">
    <source>
        <dbReference type="SAM" id="MobiDB-lite"/>
    </source>
</evidence>
<feature type="transmembrane region" description="Helical" evidence="11">
    <location>
        <begin position="265"/>
        <end position="288"/>
    </location>
</feature>
<evidence type="ECO:0000256" key="5">
    <source>
        <dbReference type="ARBA" id="ARBA00022741"/>
    </source>
</evidence>
<evidence type="ECO:0000313" key="14">
    <source>
        <dbReference type="EMBL" id="TYR63268.1"/>
    </source>
</evidence>
<dbReference type="SUPFAM" id="SSF90123">
    <property type="entry name" value="ABC transporter transmembrane region"/>
    <property type="match status" value="1"/>
</dbReference>
<proteinExistence type="inferred from homology"/>
<evidence type="ECO:0000256" key="7">
    <source>
        <dbReference type="ARBA" id="ARBA00022989"/>
    </source>
</evidence>
<dbReference type="InterPro" id="IPR027417">
    <property type="entry name" value="P-loop_NTPase"/>
</dbReference>
<feature type="domain" description="ABC transporter" evidence="12">
    <location>
        <begin position="379"/>
        <end position="613"/>
    </location>
</feature>
<dbReference type="InterPro" id="IPR003593">
    <property type="entry name" value="AAA+_ATPase"/>
</dbReference>
<feature type="region of interest" description="Disordered" evidence="10">
    <location>
        <begin position="1"/>
        <end position="23"/>
    </location>
</feature>
<evidence type="ECO:0000259" key="12">
    <source>
        <dbReference type="PROSITE" id="PS50893"/>
    </source>
</evidence>
<dbReference type="RefSeq" id="WP_109195910.1">
    <property type="nucleotide sequence ID" value="NZ_VSZQ01000088.1"/>
</dbReference>
<dbReference type="Gene3D" id="1.20.1560.10">
    <property type="entry name" value="ABC transporter type 1, transmembrane domain"/>
    <property type="match status" value="1"/>
</dbReference>
<dbReference type="CDD" id="cd18551">
    <property type="entry name" value="ABC_6TM_LmrA_like"/>
    <property type="match status" value="1"/>
</dbReference>
<feature type="transmembrane region" description="Helical" evidence="11">
    <location>
        <begin position="45"/>
        <end position="64"/>
    </location>
</feature>
<keyword evidence="6 14" id="KW-0067">ATP-binding</keyword>
<sequence>MGDVRRAEDIPAGTGKEKEPDTAEEQFDAAGLRALLRFARPYRGALLVGIGLGLLGSGAALAQPLAAREVLERVGQDGSLLRPILLLVALVLGGAALSGIQLFILERSGERMVLGLRLTLVRRLLRLRMKEYDRRSVGDLLSTAGADTTLLRSVITANVLDAVSSVVMLVGAIALMAYLDWVQLVSVLAVLLVVGLGVMPALSRIKSATERAQEGLGQMTAGLERALGAIRTVKASVSEERESERISEWARTSYAAGVRSVKLDAVVGVSSGLAVQLSFLMVLGVGGMRVANGSISAADLVAFLLYILYLASPIMIIVAAVTQLQKASAATARIAAVNDMEAEPMPGSAAPVVGEAVPLAGTGATAGPSTPSGGPPSSVTFENVSFGYREDVPVLRDVSFHIPAGAKAALVGPSGVGKTTVLAMLERFYDPETGRVLLGDRDLADIPLNELRRQIGYVEQEAPALAGTLRENLLYTAPATTEDQLNAVVEASRLGALVRRLPDGLDTEIGDRGTQLSGGERQRLAIGRLLLSRPRLVLLDEATSQLDSVNEVALREAIEELAAGCTMIVIAHRLSTVAASDVIVLLDHGGVRRTGTHEELMAEDELYRDLARGQLLSGDRAVTAGSPVPAEVDG</sequence>
<evidence type="ECO:0000256" key="2">
    <source>
        <dbReference type="ARBA" id="ARBA00022448"/>
    </source>
</evidence>
<dbReference type="InterPro" id="IPR003439">
    <property type="entry name" value="ABC_transporter-like_ATP-bd"/>
</dbReference>
<dbReference type="AlphaFoldDB" id="A0A5D4JDQ6"/>
<keyword evidence="2" id="KW-0813">Transport</keyword>
<evidence type="ECO:0000256" key="1">
    <source>
        <dbReference type="ARBA" id="ARBA00004651"/>
    </source>
</evidence>
<dbReference type="PROSITE" id="PS50929">
    <property type="entry name" value="ABC_TM1F"/>
    <property type="match status" value="1"/>
</dbReference>
<evidence type="ECO:0000256" key="6">
    <source>
        <dbReference type="ARBA" id="ARBA00022840"/>
    </source>
</evidence>
<reference evidence="14 15" key="1">
    <citation type="submission" date="2019-08" db="EMBL/GenBank/DDBJ databases">
        <title>Draft genome for granaticin producer strain Streptomyces parvus C05.</title>
        <authorList>
            <person name="Gonzalez-Pimentel J.L."/>
        </authorList>
    </citation>
    <scope>NUCLEOTIDE SEQUENCE [LARGE SCALE GENOMIC DNA]</scope>
    <source>
        <strain evidence="14 15">C05</strain>
    </source>
</reference>
<keyword evidence="8 11" id="KW-0472">Membrane</keyword>
<feature type="transmembrane region" description="Helical" evidence="11">
    <location>
        <begin position="159"/>
        <end position="178"/>
    </location>
</feature>
<evidence type="ECO:0000256" key="3">
    <source>
        <dbReference type="ARBA" id="ARBA00022475"/>
    </source>
</evidence>
<evidence type="ECO:0000313" key="15">
    <source>
        <dbReference type="Proteomes" id="UP000323242"/>
    </source>
</evidence>
<evidence type="ECO:0000256" key="8">
    <source>
        <dbReference type="ARBA" id="ARBA00023136"/>
    </source>
</evidence>
<evidence type="ECO:0000259" key="13">
    <source>
        <dbReference type="PROSITE" id="PS50929"/>
    </source>
</evidence>
<dbReference type="PANTHER" id="PTHR43394:SF1">
    <property type="entry name" value="ATP-BINDING CASSETTE SUB-FAMILY B MEMBER 10, MITOCHONDRIAL"/>
    <property type="match status" value="1"/>
</dbReference>
<feature type="transmembrane region" description="Helical" evidence="11">
    <location>
        <begin position="300"/>
        <end position="321"/>
    </location>
</feature>
<evidence type="ECO:0000256" key="9">
    <source>
        <dbReference type="ARBA" id="ARBA00061644"/>
    </source>
</evidence>
<comment type="caution">
    <text evidence="14">The sequence shown here is derived from an EMBL/GenBank/DDBJ whole genome shotgun (WGS) entry which is preliminary data.</text>
</comment>
<comment type="subcellular location">
    <subcellularLocation>
        <location evidence="1">Cell membrane</location>
        <topology evidence="1">Multi-pass membrane protein</topology>
    </subcellularLocation>
</comment>
<keyword evidence="5" id="KW-0547">Nucleotide-binding</keyword>
<dbReference type="Pfam" id="PF00664">
    <property type="entry name" value="ABC_membrane"/>
    <property type="match status" value="1"/>
</dbReference>
<feature type="transmembrane region" description="Helical" evidence="11">
    <location>
        <begin position="184"/>
        <end position="202"/>
    </location>
</feature>
<gene>
    <name evidence="14" type="ORF">FY004_17670</name>
</gene>
<keyword evidence="3" id="KW-1003">Cell membrane</keyword>
<feature type="transmembrane region" description="Helical" evidence="11">
    <location>
        <begin position="84"/>
        <end position="105"/>
    </location>
</feature>
<feature type="domain" description="ABC transmembrane type-1" evidence="13">
    <location>
        <begin position="47"/>
        <end position="326"/>
    </location>
</feature>
<dbReference type="GO" id="GO:0005886">
    <property type="term" value="C:plasma membrane"/>
    <property type="evidence" value="ECO:0007669"/>
    <property type="project" value="UniProtKB-SubCell"/>
</dbReference>
<accession>A0A5D4JDQ6</accession>
<evidence type="ECO:0000256" key="11">
    <source>
        <dbReference type="SAM" id="Phobius"/>
    </source>
</evidence>
<keyword evidence="15" id="KW-1185">Reference proteome</keyword>
<dbReference type="Gene3D" id="3.40.50.300">
    <property type="entry name" value="P-loop containing nucleotide triphosphate hydrolases"/>
    <property type="match status" value="1"/>
</dbReference>
<comment type="similarity">
    <text evidence="9">Belongs to the ABC transporter superfamily. Lipid exporter (TC 3.A.1.106) family.</text>
</comment>